<gene>
    <name evidence="1" type="ORF">BTMF_LOCUS4463</name>
</gene>
<organism evidence="3">
    <name type="scientific">Brugia timori</name>
    <dbReference type="NCBI Taxonomy" id="42155"/>
    <lineage>
        <taxon>Eukaryota</taxon>
        <taxon>Metazoa</taxon>
        <taxon>Ecdysozoa</taxon>
        <taxon>Nematoda</taxon>
        <taxon>Chromadorea</taxon>
        <taxon>Rhabditida</taxon>
        <taxon>Spirurina</taxon>
        <taxon>Spiruromorpha</taxon>
        <taxon>Filarioidea</taxon>
        <taxon>Onchocercidae</taxon>
        <taxon>Brugia</taxon>
    </lineage>
</organism>
<dbReference type="WBParaSite" id="BTMF_0000518001-mRNA-1">
    <property type="protein sequence ID" value="BTMF_0000518001-mRNA-1"/>
    <property type="gene ID" value="BTMF_0000518001"/>
</dbReference>
<dbReference type="AlphaFoldDB" id="A0A0R3QFN4"/>
<dbReference type="EMBL" id="UZAG01004431">
    <property type="protein sequence ID" value="VDO16817.1"/>
    <property type="molecule type" value="Genomic_DNA"/>
</dbReference>
<name>A0A0R3QFN4_9BILA</name>
<reference evidence="1 2" key="2">
    <citation type="submission" date="2018-11" db="EMBL/GenBank/DDBJ databases">
        <authorList>
            <consortium name="Pathogen Informatics"/>
        </authorList>
    </citation>
    <scope>NUCLEOTIDE SEQUENCE [LARGE SCALE GENOMIC DNA]</scope>
</reference>
<dbReference type="Proteomes" id="UP000280834">
    <property type="component" value="Unassembled WGS sequence"/>
</dbReference>
<sequence length="85" mass="9764">MYFLENVNFIKREGKKLFISTVVRNLDLYTEIVLMNTVLPIVDSMLLLKGWMILYICMMCQICCCCSAHYAKIGFHSLKCNVSSG</sequence>
<proteinExistence type="predicted"/>
<evidence type="ECO:0000313" key="3">
    <source>
        <dbReference type="WBParaSite" id="BTMF_0000518001-mRNA-1"/>
    </source>
</evidence>
<keyword evidence="2" id="KW-1185">Reference proteome</keyword>
<reference evidence="3" key="1">
    <citation type="submission" date="2017-02" db="UniProtKB">
        <authorList>
            <consortium name="WormBaseParasite"/>
        </authorList>
    </citation>
    <scope>IDENTIFICATION</scope>
</reference>
<accession>A0A0R3QFN4</accession>
<protein>
    <submittedName>
        <fullName evidence="3">Ovule protein</fullName>
    </submittedName>
</protein>
<evidence type="ECO:0000313" key="1">
    <source>
        <dbReference type="EMBL" id="VDO16817.1"/>
    </source>
</evidence>
<evidence type="ECO:0000313" key="2">
    <source>
        <dbReference type="Proteomes" id="UP000280834"/>
    </source>
</evidence>